<accession>A0A1F8BCQ8</accession>
<feature type="compositionally biased region" description="Low complexity" evidence="1">
    <location>
        <begin position="1"/>
        <end position="13"/>
    </location>
</feature>
<comment type="caution">
    <text evidence="2">The sequence shown here is derived from an EMBL/GenBank/DDBJ whole genome shotgun (WGS) entry which is preliminary data.</text>
</comment>
<feature type="region of interest" description="Disordered" evidence="1">
    <location>
        <begin position="1"/>
        <end position="71"/>
    </location>
</feature>
<protein>
    <submittedName>
        <fullName evidence="2">Uncharacterized protein</fullName>
    </submittedName>
</protein>
<feature type="compositionally biased region" description="Basic residues" evidence="1">
    <location>
        <begin position="45"/>
        <end position="54"/>
    </location>
</feature>
<name>A0A1F8BCQ8_9BACT</name>
<dbReference type="EMBL" id="MGHE01000038">
    <property type="protein sequence ID" value="OGM61720.1"/>
    <property type="molecule type" value="Genomic_DNA"/>
</dbReference>
<proteinExistence type="predicted"/>
<organism evidence="2 3">
    <name type="scientific">Candidatus Woesebacteria bacterium RIFCSPLOWO2_01_FULL_39_14</name>
    <dbReference type="NCBI Taxonomy" id="1802518"/>
    <lineage>
        <taxon>Bacteria</taxon>
        <taxon>Candidatus Woeseibacteriota</taxon>
    </lineage>
</organism>
<feature type="compositionally biased region" description="Pro residues" evidence="1">
    <location>
        <begin position="55"/>
        <end position="65"/>
    </location>
</feature>
<evidence type="ECO:0000256" key="1">
    <source>
        <dbReference type="SAM" id="MobiDB-lite"/>
    </source>
</evidence>
<sequence length="1267" mass="138616">MEIENMSESSNSEFQPEEGGLRSFRSEAIPEQVPQGGLRGLINRARQKFTRGHSKPPPESTPQPDPTDLLDQTRIQNYDGEELRAALRQRGETERASSFSERLRKSWEGLIFSGAEELAEKVGVDLKVANALTDTHLMDRNSIRGKLFHAGLQKDEVDKVENTIFDYREKNGLVIKIPEYAGDLDITNISAIHKAGMILDLVTKNLIREKIQGDIESYEAFMREEHTQGTNWPVLEGEEREGKSWNVPLAEAGASFIQQLRDKIPSLGMSPETKRRISEFIKNAGPNLKEYVKKNWRELGMITARGLVDIFPELRYAIALSASGALATKEIATYTKGWKELKKSGQKANLWTASLAYASQTTMVKLGLEESETGLSDKAKLGSFIVGAFSSFAGIVGSEVASSVVRVPVGRRYAATAVARAFSQHLAPWALDVLASKAGKFESEEQRKEWVTKARKVSGFYNTTLATLFMWGQIAELSQHPEIMLESARSAIDTTAELAENVKDSLEGVDLEKASETIEGKIVEQGPVGVITGTIEAIQKGELQPTEAGVEGPAETQPGAPVEAAAPEAPEAAEPGVPAPEAPTVPETPLEPSWLFNAIDSDGDGQADLFQFDTDNDGNPDASTKFGEDGEPIEVKMSDNTNLLIDPNSKGIPGLQYHLTVLHGNEWSGDEIATAATRAYSEGVHGDNFVEMANIQKPEFPAILGEVNEQITQYINDGKEYDDQGRVVGGTTSEGQHLAFAVEGKGVQHLQFEIANANQNLSPDQVAKMAQIAFVQKIDPDNTGEVGTFVRTFDLSKIEAPPPPPEAVSKVEIPGGTWGLDKDGNVVEATLPDGRHLSFEGTGVQPYQEAFADLREQGGPGEEDNLTPLQVSKLAQRAYEQGLANPDKVVDLKNPDALQNFIDQNLEAVTAPPVLGERVPENDIIFPDNNNDGEPDGTWYRDKDNNIVGGRTSEDENLAFYTTGEGVGRFQWELAKLHPDWTPDEVAEAAQRAVSDKIGLNKLGLIEKPVIEVPQEPLVLQIQDKLQELHPDWTEEELQRAAYLESLKGTSPDDTDTLKAVEVPYIPVEEEVRIEGLVKGQEFDTDGDGKTDSWWLTDPKSGEVEAGHLSDGKTLVLGPDGGQNGILNDYLAHENPNLSPDEVANIASNTVSENDLKPPQEVEGEATFDKIVGEGERPAVIETMNQRIAQLSLEDYLEDIGLGKDQAYNAVRQIQFEPLGRTAIPNTPIGPEALNSLNARVNIPEKGIFSWTIAPWNDWLKEKGMLN</sequence>
<evidence type="ECO:0000313" key="2">
    <source>
        <dbReference type="EMBL" id="OGM61720.1"/>
    </source>
</evidence>
<reference evidence="2 3" key="1">
    <citation type="journal article" date="2016" name="Nat. Commun.">
        <title>Thousands of microbial genomes shed light on interconnected biogeochemical processes in an aquifer system.</title>
        <authorList>
            <person name="Anantharaman K."/>
            <person name="Brown C.T."/>
            <person name="Hug L.A."/>
            <person name="Sharon I."/>
            <person name="Castelle C.J."/>
            <person name="Probst A.J."/>
            <person name="Thomas B.C."/>
            <person name="Singh A."/>
            <person name="Wilkins M.J."/>
            <person name="Karaoz U."/>
            <person name="Brodie E.L."/>
            <person name="Williams K.H."/>
            <person name="Hubbard S.S."/>
            <person name="Banfield J.F."/>
        </authorList>
    </citation>
    <scope>NUCLEOTIDE SEQUENCE [LARGE SCALE GENOMIC DNA]</scope>
</reference>
<feature type="region of interest" description="Disordered" evidence="1">
    <location>
        <begin position="545"/>
        <end position="610"/>
    </location>
</feature>
<gene>
    <name evidence="2" type="ORF">A3A52_04155</name>
</gene>
<dbReference type="AlphaFoldDB" id="A0A1F8BCQ8"/>
<feature type="compositionally biased region" description="Low complexity" evidence="1">
    <location>
        <begin position="558"/>
        <end position="576"/>
    </location>
</feature>
<dbReference type="Proteomes" id="UP000177060">
    <property type="component" value="Unassembled WGS sequence"/>
</dbReference>
<evidence type="ECO:0000313" key="3">
    <source>
        <dbReference type="Proteomes" id="UP000177060"/>
    </source>
</evidence>